<dbReference type="WBParaSite" id="ES5_v2.g12733.t1">
    <property type="protein sequence ID" value="ES5_v2.g12733.t1"/>
    <property type="gene ID" value="ES5_v2.g12733"/>
</dbReference>
<organism evidence="1 2">
    <name type="scientific">Panagrolaimus sp. ES5</name>
    <dbReference type="NCBI Taxonomy" id="591445"/>
    <lineage>
        <taxon>Eukaryota</taxon>
        <taxon>Metazoa</taxon>
        <taxon>Ecdysozoa</taxon>
        <taxon>Nematoda</taxon>
        <taxon>Chromadorea</taxon>
        <taxon>Rhabditida</taxon>
        <taxon>Tylenchina</taxon>
        <taxon>Panagrolaimomorpha</taxon>
        <taxon>Panagrolaimoidea</taxon>
        <taxon>Panagrolaimidae</taxon>
        <taxon>Panagrolaimus</taxon>
    </lineage>
</organism>
<dbReference type="Proteomes" id="UP000887579">
    <property type="component" value="Unplaced"/>
</dbReference>
<protein>
    <submittedName>
        <fullName evidence="2">Uncharacterized protein</fullName>
    </submittedName>
</protein>
<evidence type="ECO:0000313" key="1">
    <source>
        <dbReference type="Proteomes" id="UP000887579"/>
    </source>
</evidence>
<name>A0AC34F6B4_9BILA</name>
<proteinExistence type="predicted"/>
<sequence>MNLVSRTEEERQQLLKQENEQLRKKRNSFWFRRSFSWNLNFLMFWKIGYKKYSTTAVTDNYNHSIVKPKESVAAQFPSTDESDSICINKINQAGLLFIKIGECPPINKLSRSYIQKLKSYSNVIELVENIVASLKTVFTASDGGPVALLINSTDLKSSLLASFNALLNSKSTKDKMEQHFHVPLITKENAVAWMKFDFISEITVNERCIFGRKNIEIDFNFYSFYFPTIHDFEDALMYAEKKDAEVQPNNNAEL</sequence>
<accession>A0AC34F6B4</accession>
<reference evidence="2" key="1">
    <citation type="submission" date="2022-11" db="UniProtKB">
        <authorList>
            <consortium name="WormBaseParasite"/>
        </authorList>
    </citation>
    <scope>IDENTIFICATION</scope>
</reference>
<evidence type="ECO:0000313" key="2">
    <source>
        <dbReference type="WBParaSite" id="ES5_v2.g12733.t1"/>
    </source>
</evidence>